<dbReference type="EMBL" id="JAUTXY010000006">
    <property type="protein sequence ID" value="MEE2058968.1"/>
    <property type="molecule type" value="Genomic_DNA"/>
</dbReference>
<sequence length="49" mass="5476">MPRLKNKVTGAVVTVDDALAEKLSRDWEPADAKPARRTTRKKVADPDEE</sequence>
<dbReference type="Pfam" id="PF23976">
    <property type="entry name" value="DUF7302"/>
    <property type="match status" value="1"/>
</dbReference>
<proteinExistence type="predicted"/>
<feature type="region of interest" description="Disordered" evidence="1">
    <location>
        <begin position="26"/>
        <end position="49"/>
    </location>
</feature>
<evidence type="ECO:0000313" key="2">
    <source>
        <dbReference type="EMBL" id="MEE2058968.1"/>
    </source>
</evidence>
<evidence type="ECO:0000256" key="1">
    <source>
        <dbReference type="SAM" id="MobiDB-lite"/>
    </source>
</evidence>
<dbReference type="RefSeq" id="WP_330134196.1">
    <property type="nucleotide sequence ID" value="NZ_JAUTXY010000006.1"/>
</dbReference>
<accession>A0ABU7LBQ1</accession>
<organism evidence="2 3">
    <name type="scientific">Rhodococcus artemisiae</name>
    <dbReference type="NCBI Taxonomy" id="714159"/>
    <lineage>
        <taxon>Bacteria</taxon>
        <taxon>Bacillati</taxon>
        <taxon>Actinomycetota</taxon>
        <taxon>Actinomycetes</taxon>
        <taxon>Mycobacteriales</taxon>
        <taxon>Nocardiaceae</taxon>
        <taxon>Rhodococcus</taxon>
    </lineage>
</organism>
<name>A0ABU7LBQ1_9NOCA</name>
<evidence type="ECO:0008006" key="4">
    <source>
        <dbReference type="Google" id="ProtNLM"/>
    </source>
</evidence>
<dbReference type="Proteomes" id="UP001336020">
    <property type="component" value="Unassembled WGS sequence"/>
</dbReference>
<keyword evidence="3" id="KW-1185">Reference proteome</keyword>
<evidence type="ECO:0000313" key="3">
    <source>
        <dbReference type="Proteomes" id="UP001336020"/>
    </source>
</evidence>
<gene>
    <name evidence="2" type="ORF">Q7514_15715</name>
</gene>
<protein>
    <recommendedName>
        <fullName evidence="4">Head-to-tail connector protein</fullName>
    </recommendedName>
</protein>
<comment type="caution">
    <text evidence="2">The sequence shown here is derived from an EMBL/GenBank/DDBJ whole genome shotgun (WGS) entry which is preliminary data.</text>
</comment>
<reference evidence="2 3" key="1">
    <citation type="submission" date="2023-07" db="EMBL/GenBank/DDBJ databases">
        <authorList>
            <person name="Girao M."/>
            <person name="Carvalho M.F."/>
        </authorList>
    </citation>
    <scope>NUCLEOTIDE SEQUENCE [LARGE SCALE GENOMIC DNA]</scope>
    <source>
        <strain evidence="2 3">YIM65754</strain>
    </source>
</reference>
<dbReference type="InterPro" id="IPR055726">
    <property type="entry name" value="DUF7302"/>
</dbReference>